<keyword evidence="1" id="KW-0805">Transcription regulation</keyword>
<dbReference type="Gene3D" id="1.10.260.40">
    <property type="entry name" value="lambda repressor-like DNA-binding domains"/>
    <property type="match status" value="1"/>
</dbReference>
<dbReference type="EMBL" id="CP063849">
    <property type="protein sequence ID" value="QOY87375.1"/>
    <property type="molecule type" value="Genomic_DNA"/>
</dbReference>
<dbReference type="Proteomes" id="UP000593892">
    <property type="component" value="Chromosome"/>
</dbReference>
<dbReference type="Pfam" id="PF13377">
    <property type="entry name" value="Peripla_BP_3"/>
    <property type="match status" value="1"/>
</dbReference>
<dbReference type="PANTHER" id="PTHR30146">
    <property type="entry name" value="LACI-RELATED TRANSCRIPTIONAL REPRESSOR"/>
    <property type="match status" value="1"/>
</dbReference>
<gene>
    <name evidence="5" type="ORF">IRI77_32205</name>
</gene>
<dbReference type="SUPFAM" id="SSF53822">
    <property type="entry name" value="Periplasmic binding protein-like I"/>
    <property type="match status" value="1"/>
</dbReference>
<proteinExistence type="predicted"/>
<dbReference type="InterPro" id="IPR010982">
    <property type="entry name" value="Lambda_DNA-bd_dom_sf"/>
</dbReference>
<dbReference type="GO" id="GO:0000976">
    <property type="term" value="F:transcription cis-regulatory region binding"/>
    <property type="evidence" value="ECO:0007669"/>
    <property type="project" value="TreeGrafter"/>
</dbReference>
<feature type="domain" description="HTH lacI-type" evidence="4">
    <location>
        <begin position="3"/>
        <end position="57"/>
    </location>
</feature>
<dbReference type="PANTHER" id="PTHR30146:SF109">
    <property type="entry name" value="HTH-TYPE TRANSCRIPTIONAL REGULATOR GALS"/>
    <property type="match status" value="1"/>
</dbReference>
<evidence type="ECO:0000259" key="4">
    <source>
        <dbReference type="PROSITE" id="PS50932"/>
    </source>
</evidence>
<dbReference type="CDD" id="cd06267">
    <property type="entry name" value="PBP1_LacI_sugar_binding-like"/>
    <property type="match status" value="1"/>
</dbReference>
<keyword evidence="3" id="KW-0804">Transcription</keyword>
<dbReference type="InterPro" id="IPR000843">
    <property type="entry name" value="HTH_LacI"/>
</dbReference>
<evidence type="ECO:0000256" key="3">
    <source>
        <dbReference type="ARBA" id="ARBA00023163"/>
    </source>
</evidence>
<reference evidence="5 6" key="1">
    <citation type="submission" date="2020-10" db="EMBL/GenBank/DDBJ databases">
        <title>Complete genome sequence of Paludibaculum fermentans P105T, a facultatively anaerobic acidobacterium capable of dissimilatory Fe(III) reduction.</title>
        <authorList>
            <person name="Dedysh S.N."/>
            <person name="Beletsky A.V."/>
            <person name="Kulichevskaya I.S."/>
            <person name="Mardanov A.V."/>
            <person name="Ravin N.V."/>
        </authorList>
    </citation>
    <scope>NUCLEOTIDE SEQUENCE [LARGE SCALE GENOMIC DNA]</scope>
    <source>
        <strain evidence="5 6">P105</strain>
    </source>
</reference>
<dbReference type="AlphaFoldDB" id="A0A7S7NPJ6"/>
<sequence length="339" mass="36793">MATRMKDIAVDLGVSLMTVSKALRNHSDISEETRARVLKRARELNYEPNWIARSLATRRTYMVGVVIPDLMHSFFAEVAKGIARHLDPLGYQVVISNTDENPAAERRQVDLLVARHIDGLIIATALPSWKLNAHPAFESRATPYVLIDRLPAGLEANYVGVRDEELGEMATAHLLAQGCRRVAHLRGPATANSAGRVRGYKRALSRAGVEFHPEYVVQAGGGDMSGFTAMQHLLSLPSRPDAVFCYNDPVAAGAIQAVLESGLQVPADVAIIGAGNVHYSDQLRVPLSTIDQSSGLLGEEAAGLLVQCIEAKTPAKHSHILIPPRLIVRDSSRRAALRT</sequence>
<dbReference type="KEGG" id="pfer:IRI77_32205"/>
<accession>A0A7S7NPJ6</accession>
<dbReference type="Pfam" id="PF00356">
    <property type="entry name" value="LacI"/>
    <property type="match status" value="1"/>
</dbReference>
<name>A0A7S7NPJ6_PALFE</name>
<evidence type="ECO:0000256" key="2">
    <source>
        <dbReference type="ARBA" id="ARBA00023125"/>
    </source>
</evidence>
<keyword evidence="2 5" id="KW-0238">DNA-binding</keyword>
<dbReference type="InterPro" id="IPR046335">
    <property type="entry name" value="LacI/GalR-like_sensor"/>
</dbReference>
<keyword evidence="6" id="KW-1185">Reference proteome</keyword>
<evidence type="ECO:0000313" key="6">
    <source>
        <dbReference type="Proteomes" id="UP000593892"/>
    </source>
</evidence>
<evidence type="ECO:0000256" key="1">
    <source>
        <dbReference type="ARBA" id="ARBA00023015"/>
    </source>
</evidence>
<dbReference type="Gene3D" id="3.40.50.2300">
    <property type="match status" value="2"/>
</dbReference>
<dbReference type="SMART" id="SM00354">
    <property type="entry name" value="HTH_LACI"/>
    <property type="match status" value="1"/>
</dbReference>
<dbReference type="CDD" id="cd01392">
    <property type="entry name" value="HTH_LacI"/>
    <property type="match status" value="1"/>
</dbReference>
<protein>
    <submittedName>
        <fullName evidence="5">LacI family DNA-binding transcriptional regulator</fullName>
    </submittedName>
</protein>
<evidence type="ECO:0000313" key="5">
    <source>
        <dbReference type="EMBL" id="QOY87375.1"/>
    </source>
</evidence>
<dbReference type="GO" id="GO:0003700">
    <property type="term" value="F:DNA-binding transcription factor activity"/>
    <property type="evidence" value="ECO:0007669"/>
    <property type="project" value="TreeGrafter"/>
</dbReference>
<dbReference type="SUPFAM" id="SSF47413">
    <property type="entry name" value="lambda repressor-like DNA-binding domains"/>
    <property type="match status" value="1"/>
</dbReference>
<organism evidence="5 6">
    <name type="scientific">Paludibaculum fermentans</name>
    <dbReference type="NCBI Taxonomy" id="1473598"/>
    <lineage>
        <taxon>Bacteria</taxon>
        <taxon>Pseudomonadati</taxon>
        <taxon>Acidobacteriota</taxon>
        <taxon>Terriglobia</taxon>
        <taxon>Bryobacterales</taxon>
        <taxon>Bryobacteraceae</taxon>
        <taxon>Paludibaculum</taxon>
    </lineage>
</organism>
<dbReference type="PROSITE" id="PS50932">
    <property type="entry name" value="HTH_LACI_2"/>
    <property type="match status" value="1"/>
</dbReference>
<dbReference type="InterPro" id="IPR028082">
    <property type="entry name" value="Peripla_BP_I"/>
</dbReference>